<dbReference type="eggNOG" id="KOG1324">
    <property type="taxonomic scope" value="Eukaryota"/>
</dbReference>
<comment type="similarity">
    <text evidence="2 13">In the C-terminal section; belongs to the thymidylate synthase family.</text>
</comment>
<dbReference type="RefSeq" id="XP_953163.1">
    <property type="nucleotide sequence ID" value="XM_948070.1"/>
</dbReference>
<dbReference type="PIRSF" id="PIRSF000389">
    <property type="entry name" value="DHFR-TS"/>
    <property type="match status" value="1"/>
</dbReference>
<dbReference type="eggNOG" id="KOG0673">
    <property type="taxonomic scope" value="Eukaryota"/>
</dbReference>
<dbReference type="Gene3D" id="3.40.430.10">
    <property type="entry name" value="Dihydrofolate Reductase, subunit A"/>
    <property type="match status" value="1"/>
</dbReference>
<protein>
    <recommendedName>
        <fullName evidence="13">Bifunctional dihydrofolate reductase-thymidylate synthase</fullName>
    </recommendedName>
</protein>
<evidence type="ECO:0000256" key="13">
    <source>
        <dbReference type="PIRNR" id="PIRNR000389"/>
    </source>
</evidence>
<accession>Q4U9G5</accession>
<evidence type="ECO:0000256" key="1">
    <source>
        <dbReference type="ARBA" id="ARBA00004903"/>
    </source>
</evidence>
<evidence type="ECO:0000256" key="10">
    <source>
        <dbReference type="ARBA" id="ARBA00023268"/>
    </source>
</evidence>
<dbReference type="GO" id="GO:0006730">
    <property type="term" value="P:one-carbon metabolic process"/>
    <property type="evidence" value="ECO:0007669"/>
    <property type="project" value="UniProtKB-KW"/>
</dbReference>
<dbReference type="OMA" id="ILCAWNV"/>
<dbReference type="VEuPathDB" id="PiroplasmaDB:TA08775"/>
<dbReference type="SUPFAM" id="SSF55831">
    <property type="entry name" value="Thymidylate synthase/dCMP hydroxymethylase"/>
    <property type="match status" value="1"/>
</dbReference>
<proteinExistence type="inferred from homology"/>
<comment type="similarity">
    <text evidence="3 13">In the N-terminal section; belongs to the dihydrofolate reductase family.</text>
</comment>
<keyword evidence="18" id="KW-1185">Reference proteome</keyword>
<dbReference type="InParanoid" id="Q4U9G5"/>
<dbReference type="InterPro" id="IPR001796">
    <property type="entry name" value="DHFR_dom"/>
</dbReference>
<dbReference type="NCBIfam" id="TIGR03284">
    <property type="entry name" value="thym_sym"/>
    <property type="match status" value="1"/>
</dbReference>
<evidence type="ECO:0000256" key="6">
    <source>
        <dbReference type="ARBA" id="ARBA00022679"/>
    </source>
</evidence>
<dbReference type="CDD" id="cd00209">
    <property type="entry name" value="DHFR"/>
    <property type="match status" value="1"/>
</dbReference>
<dbReference type="InterPro" id="IPR036926">
    <property type="entry name" value="Thymidate_synth/dCMP_Mease_sf"/>
</dbReference>
<evidence type="ECO:0000313" key="18">
    <source>
        <dbReference type="Proteomes" id="UP000001950"/>
    </source>
</evidence>
<dbReference type="STRING" id="5874.Q4U9G5"/>
<keyword evidence="9 13" id="KW-0560">Oxidoreductase</keyword>
<evidence type="ECO:0000256" key="8">
    <source>
        <dbReference type="ARBA" id="ARBA00022857"/>
    </source>
</evidence>
<dbReference type="CDD" id="cd00351">
    <property type="entry name" value="TS_Pyrimidine_HMase"/>
    <property type="match status" value="1"/>
</dbReference>
<dbReference type="GO" id="GO:0046654">
    <property type="term" value="P:tetrahydrofolate biosynthetic process"/>
    <property type="evidence" value="ECO:0007669"/>
    <property type="project" value="UniProtKB-UniPathway"/>
</dbReference>
<dbReference type="GO" id="GO:0006231">
    <property type="term" value="P:dTMP biosynthetic process"/>
    <property type="evidence" value="ECO:0007669"/>
    <property type="project" value="InterPro"/>
</dbReference>
<keyword evidence="10" id="KW-0511">Multifunctional enzyme</keyword>
<evidence type="ECO:0000256" key="11">
    <source>
        <dbReference type="ARBA" id="ARBA00047344"/>
    </source>
</evidence>
<gene>
    <name evidence="17" type="ORF">TA08775</name>
</gene>
<feature type="domain" description="DHFR" evidence="16">
    <location>
        <begin position="10"/>
        <end position="197"/>
    </location>
</feature>
<comment type="pathway">
    <text evidence="1 13">Cofactor biosynthesis; tetrahydrofolate biosynthesis; 5,6,7,8-tetrahydrofolate from 7,8-dihydrofolate: step 1/1.</text>
</comment>
<dbReference type="InterPro" id="IPR045097">
    <property type="entry name" value="Thymidate_synth/dCMP_Mease"/>
</dbReference>
<dbReference type="Pfam" id="PF00303">
    <property type="entry name" value="Thymidylat_synt"/>
    <property type="match status" value="1"/>
</dbReference>
<dbReference type="GO" id="GO:0005739">
    <property type="term" value="C:mitochondrion"/>
    <property type="evidence" value="ECO:0007669"/>
    <property type="project" value="TreeGrafter"/>
</dbReference>
<feature type="active site" evidence="14 15">
    <location>
        <position position="405"/>
    </location>
</feature>
<dbReference type="NCBIfam" id="NF002497">
    <property type="entry name" value="PRK01827.1-3"/>
    <property type="match status" value="1"/>
</dbReference>
<dbReference type="PANTHER" id="PTHR11548">
    <property type="entry name" value="THYMIDYLATE SYNTHASE 1"/>
    <property type="match status" value="1"/>
</dbReference>
<dbReference type="Proteomes" id="UP000001950">
    <property type="component" value="Chromosome 4"/>
</dbReference>
<dbReference type="GO" id="GO:0032259">
    <property type="term" value="P:methylation"/>
    <property type="evidence" value="ECO:0007669"/>
    <property type="project" value="UniProtKB-KW"/>
</dbReference>
<dbReference type="Gene3D" id="3.30.572.10">
    <property type="entry name" value="Thymidylate synthase/dCMP hydroxymethylase domain"/>
    <property type="match status" value="1"/>
</dbReference>
<dbReference type="GO" id="GO:0005829">
    <property type="term" value="C:cytosol"/>
    <property type="evidence" value="ECO:0007669"/>
    <property type="project" value="TreeGrafter"/>
</dbReference>
<evidence type="ECO:0000256" key="12">
    <source>
        <dbReference type="ARBA" id="ARBA00048873"/>
    </source>
</evidence>
<dbReference type="PANTHER" id="PTHR11548:SF2">
    <property type="entry name" value="THYMIDYLATE SYNTHASE"/>
    <property type="match status" value="1"/>
</dbReference>
<evidence type="ECO:0000256" key="5">
    <source>
        <dbReference type="ARBA" id="ARBA00022603"/>
    </source>
</evidence>
<comment type="catalytic activity">
    <reaction evidence="12">
        <text>(6S)-5,6,7,8-tetrahydrofolate + NADP(+) = 7,8-dihydrofolate + NADPH + H(+)</text>
        <dbReference type="Rhea" id="RHEA:15009"/>
        <dbReference type="ChEBI" id="CHEBI:15378"/>
        <dbReference type="ChEBI" id="CHEBI:57451"/>
        <dbReference type="ChEBI" id="CHEBI:57453"/>
        <dbReference type="ChEBI" id="CHEBI:57783"/>
        <dbReference type="ChEBI" id="CHEBI:58349"/>
        <dbReference type="EC" id="1.5.1.3"/>
    </reaction>
</comment>
<keyword evidence="4 13" id="KW-0554">One-carbon metabolism</keyword>
<evidence type="ECO:0000256" key="2">
    <source>
        <dbReference type="ARBA" id="ARBA00006900"/>
    </source>
</evidence>
<comment type="function">
    <text evidence="13">Bifunctional enzyme. Involved in de novo dTMP biosynthesis. Key enzyme in folate metabolism.</text>
</comment>
<dbReference type="InterPro" id="IPR024072">
    <property type="entry name" value="DHFR-like_dom_sf"/>
</dbReference>
<dbReference type="InterPro" id="IPR000398">
    <property type="entry name" value="Thymidylate_synthase"/>
</dbReference>
<dbReference type="SUPFAM" id="SSF53597">
    <property type="entry name" value="Dihydrofolate reductase-like"/>
    <property type="match status" value="1"/>
</dbReference>
<reference evidence="17 18" key="1">
    <citation type="journal article" date="2005" name="Science">
        <title>Genome of the host-cell transforming parasite Theileria annulata compared with T. parva.</title>
        <authorList>
            <person name="Pain A."/>
            <person name="Renauld H."/>
            <person name="Berriman M."/>
            <person name="Murphy L."/>
            <person name="Yeats C.A."/>
            <person name="Weir W."/>
            <person name="Kerhornou A."/>
            <person name="Aslett M."/>
            <person name="Bishop R."/>
            <person name="Bouchier C."/>
            <person name="Cochet M."/>
            <person name="Coulson R.M.R."/>
            <person name="Cronin A."/>
            <person name="de Villiers E.P."/>
            <person name="Fraser A."/>
            <person name="Fosker N."/>
            <person name="Gardner M."/>
            <person name="Goble A."/>
            <person name="Griffiths-Jones S."/>
            <person name="Harris D.E."/>
            <person name="Katzer F."/>
            <person name="Larke N."/>
            <person name="Lord A."/>
            <person name="Maser P."/>
            <person name="McKellar S."/>
            <person name="Mooney P."/>
            <person name="Morton F."/>
            <person name="Nene V."/>
            <person name="O'Neil S."/>
            <person name="Price C."/>
            <person name="Quail M.A."/>
            <person name="Rabbinowitsch E."/>
            <person name="Rawlings N.D."/>
            <person name="Rutter S."/>
            <person name="Saunders D."/>
            <person name="Seeger K."/>
            <person name="Shah T."/>
            <person name="Squares R."/>
            <person name="Squares S."/>
            <person name="Tivey A."/>
            <person name="Walker A.R."/>
            <person name="Woodward J."/>
            <person name="Dobbelaere D.A.E."/>
            <person name="Langsley G."/>
            <person name="Rajandream M.A."/>
            <person name="McKeever D."/>
            <person name="Shiels B."/>
            <person name="Tait A."/>
            <person name="Barrell B.G."/>
            <person name="Hall N."/>
        </authorList>
    </citation>
    <scope>NUCLEOTIDE SEQUENCE [LARGE SCALE GENOMIC DNA]</scope>
    <source>
        <strain evidence="18">Ankara</strain>
    </source>
</reference>
<dbReference type="InterPro" id="IPR023451">
    <property type="entry name" value="Thymidate_synth/dCMP_Mease_dom"/>
</dbReference>
<dbReference type="InterPro" id="IPR020940">
    <property type="entry name" value="Thymidylate_synthase_AS"/>
</dbReference>
<dbReference type="InterPro" id="IPR012262">
    <property type="entry name" value="DHFR-TS"/>
</dbReference>
<keyword evidence="6 13" id="KW-0808">Transferase</keyword>
<dbReference type="PROSITE" id="PS00091">
    <property type="entry name" value="THYMIDYLATE_SYNTHASE"/>
    <property type="match status" value="1"/>
</dbReference>
<dbReference type="GO" id="GO:0004799">
    <property type="term" value="F:thymidylate synthase activity"/>
    <property type="evidence" value="ECO:0007669"/>
    <property type="project" value="UniProtKB-EC"/>
</dbReference>
<dbReference type="EMBL" id="CR940353">
    <property type="protein sequence ID" value="CAI76538.1"/>
    <property type="molecule type" value="Genomic_DNA"/>
</dbReference>
<dbReference type="HAMAP" id="MF_00008">
    <property type="entry name" value="Thymidy_synth_bact"/>
    <property type="match status" value="1"/>
</dbReference>
<keyword evidence="7 13" id="KW-0545">Nucleotide biosynthesis</keyword>
<evidence type="ECO:0000256" key="9">
    <source>
        <dbReference type="ARBA" id="ARBA00023002"/>
    </source>
</evidence>
<dbReference type="AlphaFoldDB" id="Q4U9G5"/>
<dbReference type="GeneID" id="3863188"/>
<dbReference type="FunFam" id="3.30.572.10:FF:000013">
    <property type="entry name" value="Thymidylate synthase"/>
    <property type="match status" value="1"/>
</dbReference>
<keyword evidence="5 13" id="KW-0489">Methyltransferase</keyword>
<evidence type="ECO:0000259" key="16">
    <source>
        <dbReference type="PROSITE" id="PS51330"/>
    </source>
</evidence>
<evidence type="ECO:0000256" key="15">
    <source>
        <dbReference type="PROSITE-ProRule" id="PRU10016"/>
    </source>
</evidence>
<dbReference type="UniPathway" id="UPA00077">
    <property type="reaction ID" value="UER00158"/>
</dbReference>
<comment type="catalytic activity">
    <reaction evidence="11">
        <text>dUMP + (6R)-5,10-methylene-5,6,7,8-tetrahydrofolate = 7,8-dihydrofolate + dTMP</text>
        <dbReference type="Rhea" id="RHEA:12104"/>
        <dbReference type="ChEBI" id="CHEBI:15636"/>
        <dbReference type="ChEBI" id="CHEBI:57451"/>
        <dbReference type="ChEBI" id="CHEBI:63528"/>
        <dbReference type="ChEBI" id="CHEBI:246422"/>
        <dbReference type="EC" id="2.1.1.45"/>
    </reaction>
</comment>
<organism evidence="17 18">
    <name type="scientific">Theileria annulata</name>
    <dbReference type="NCBI Taxonomy" id="5874"/>
    <lineage>
        <taxon>Eukaryota</taxon>
        <taxon>Sar</taxon>
        <taxon>Alveolata</taxon>
        <taxon>Apicomplexa</taxon>
        <taxon>Aconoidasida</taxon>
        <taxon>Piroplasmida</taxon>
        <taxon>Theileriidae</taxon>
        <taxon>Theileria</taxon>
    </lineage>
</organism>
<sequence length="523" mass="60394">MSEDYSGLPFVKILVAITPENGIGIKNGLPWPHIKRDFLFMFRATTYVDPEFKEKHPGAENVIIIGRNTYDSLPESVFPLKNRINIVISRNLTEVPGGLVFSSIPSAIRHVTENLNYYKIFIMGIFNVVVLKYLGGSHVYREVLNAKIVDKMYVTRVNKNYECEVFFPKIPDDFVITGISKTFSSEDTSYDFVLYERKDLIEEMKEKKTFEQMLLTGEKFAVKEPLVKACPRLKVRYSQELQYLEILADILNNGYHKKNRTGVDCIAKFGYQMRFDLSQSFPLLTTKKVFLRGIIEELIWFIRGSTNGNELLKKNVRIWELNGARSFLDNLGFYDREEQDLGPVYGFQWRHFGAKYIDMHADYTDQGIDQLSLVIERIKNNPDNRRLIVCSWNVADLSKMALPPCHLLFQFFVADGTLSCMMHQRSCDMGLGVPFNIASYSLLTYMIAHICGLKPGEFVHNLGDAHIYNNHIDAIKEQISRVPYPFPTLKLNKEITRIEDFTIDDIKVENYRCHPLIKMEMAA</sequence>
<dbReference type="Pfam" id="PF00186">
    <property type="entry name" value="DHFR_1"/>
    <property type="match status" value="1"/>
</dbReference>
<evidence type="ECO:0000256" key="7">
    <source>
        <dbReference type="ARBA" id="ARBA00022727"/>
    </source>
</evidence>
<keyword evidence="8" id="KW-0521">NADP</keyword>
<evidence type="ECO:0000256" key="4">
    <source>
        <dbReference type="ARBA" id="ARBA00022563"/>
    </source>
</evidence>
<dbReference type="FunCoup" id="Q4U9G5">
    <property type="interactions" value="42"/>
</dbReference>
<dbReference type="KEGG" id="tan:TA08775"/>
<name>Q4U9G5_THEAN</name>
<dbReference type="PRINTS" id="PR00108">
    <property type="entry name" value="THYMDSNTHASE"/>
</dbReference>
<evidence type="ECO:0000256" key="14">
    <source>
        <dbReference type="PIRSR" id="PIRSR000389-1"/>
    </source>
</evidence>
<evidence type="ECO:0000313" key="17">
    <source>
        <dbReference type="EMBL" id="CAI76538.1"/>
    </source>
</evidence>
<dbReference type="GO" id="GO:0004146">
    <property type="term" value="F:dihydrofolate reductase activity"/>
    <property type="evidence" value="ECO:0007669"/>
    <property type="project" value="UniProtKB-EC"/>
</dbReference>
<evidence type="ECO:0000256" key="3">
    <source>
        <dbReference type="ARBA" id="ARBA00010176"/>
    </source>
</evidence>
<dbReference type="PROSITE" id="PS51330">
    <property type="entry name" value="DHFR_2"/>
    <property type="match status" value="1"/>
</dbReference>
<dbReference type="OrthoDB" id="766at2759"/>